<protein>
    <submittedName>
        <fullName evidence="4">FAD/FMN-containing isoamyl alcohol oxidase MreA</fullName>
    </submittedName>
</protein>
<name>A0A9P4HN71_9PEZI</name>
<reference evidence="4" key="1">
    <citation type="journal article" date="2020" name="Stud. Mycol.">
        <title>101 Dothideomycetes genomes: a test case for predicting lifestyles and emergence of pathogens.</title>
        <authorList>
            <person name="Haridas S."/>
            <person name="Albert R."/>
            <person name="Binder M."/>
            <person name="Bloem J."/>
            <person name="Labutti K."/>
            <person name="Salamov A."/>
            <person name="Andreopoulos B."/>
            <person name="Baker S."/>
            <person name="Barry K."/>
            <person name="Bills G."/>
            <person name="Bluhm B."/>
            <person name="Cannon C."/>
            <person name="Castanera R."/>
            <person name="Culley D."/>
            <person name="Daum C."/>
            <person name="Ezra D."/>
            <person name="Gonzalez J."/>
            <person name="Henrissat B."/>
            <person name="Kuo A."/>
            <person name="Liang C."/>
            <person name="Lipzen A."/>
            <person name="Lutzoni F."/>
            <person name="Magnuson J."/>
            <person name="Mondo S."/>
            <person name="Nolan M."/>
            <person name="Ohm R."/>
            <person name="Pangilinan J."/>
            <person name="Park H.-J."/>
            <person name="Ramirez L."/>
            <person name="Alfaro M."/>
            <person name="Sun H."/>
            <person name="Tritt A."/>
            <person name="Yoshinaga Y."/>
            <person name="Zwiers L.-H."/>
            <person name="Turgeon B."/>
            <person name="Goodwin S."/>
            <person name="Spatafora J."/>
            <person name="Crous P."/>
            <person name="Grigoriev I."/>
        </authorList>
    </citation>
    <scope>NUCLEOTIDE SEQUENCE</scope>
    <source>
        <strain evidence="4">CBS 121410</strain>
    </source>
</reference>
<evidence type="ECO:0000313" key="5">
    <source>
        <dbReference type="Proteomes" id="UP000799776"/>
    </source>
</evidence>
<dbReference type="AlphaFoldDB" id="A0A9P4HN71"/>
<gene>
    <name evidence="4" type="ORF">K490DRAFT_75702</name>
</gene>
<proteinExistence type="inferred from homology"/>
<dbReference type="GO" id="GO:0016491">
    <property type="term" value="F:oxidoreductase activity"/>
    <property type="evidence" value="ECO:0007669"/>
    <property type="project" value="UniProtKB-KW"/>
</dbReference>
<dbReference type="Pfam" id="PF01565">
    <property type="entry name" value="FAD_binding_4"/>
    <property type="match status" value="1"/>
</dbReference>
<dbReference type="InterPro" id="IPR050432">
    <property type="entry name" value="FAD-linked_Oxidoreductases_BP"/>
</dbReference>
<dbReference type="InterPro" id="IPR016166">
    <property type="entry name" value="FAD-bd_PCMH"/>
</dbReference>
<feature type="domain" description="FAD-binding PCMH-type" evidence="3">
    <location>
        <begin position="121"/>
        <end position="300"/>
    </location>
</feature>
<dbReference type="PANTHER" id="PTHR13878:SF91">
    <property type="entry name" value="FAD BINDING DOMAIN PROTEIN (AFU_ORTHOLOGUE AFUA_6G12070)-RELATED"/>
    <property type="match status" value="1"/>
</dbReference>
<dbReference type="InterPro" id="IPR006094">
    <property type="entry name" value="Oxid_FAD_bind_N"/>
</dbReference>
<accession>A0A9P4HN71</accession>
<evidence type="ECO:0000259" key="3">
    <source>
        <dbReference type="PROSITE" id="PS51387"/>
    </source>
</evidence>
<dbReference type="Pfam" id="PF08031">
    <property type="entry name" value="BBE"/>
    <property type="match status" value="1"/>
</dbReference>
<dbReference type="Proteomes" id="UP000799776">
    <property type="component" value="Unassembled WGS sequence"/>
</dbReference>
<dbReference type="InterPro" id="IPR036318">
    <property type="entry name" value="FAD-bd_PCMH-like_sf"/>
</dbReference>
<organism evidence="4 5">
    <name type="scientific">Saccharata proteae CBS 121410</name>
    <dbReference type="NCBI Taxonomy" id="1314787"/>
    <lineage>
        <taxon>Eukaryota</taxon>
        <taxon>Fungi</taxon>
        <taxon>Dikarya</taxon>
        <taxon>Ascomycota</taxon>
        <taxon>Pezizomycotina</taxon>
        <taxon>Dothideomycetes</taxon>
        <taxon>Dothideomycetes incertae sedis</taxon>
        <taxon>Botryosphaeriales</taxon>
        <taxon>Saccharataceae</taxon>
        <taxon>Saccharata</taxon>
    </lineage>
</organism>
<comment type="caution">
    <text evidence="4">The sequence shown here is derived from an EMBL/GenBank/DDBJ whole genome shotgun (WGS) entry which is preliminary data.</text>
</comment>
<dbReference type="InterPro" id="IPR016169">
    <property type="entry name" value="FAD-bd_PCMH_sub2"/>
</dbReference>
<dbReference type="SUPFAM" id="SSF56176">
    <property type="entry name" value="FAD-binding/transporter-associated domain-like"/>
    <property type="match status" value="1"/>
</dbReference>
<comment type="similarity">
    <text evidence="1">Belongs to the oxygen-dependent FAD-linked oxidoreductase family.</text>
</comment>
<dbReference type="PROSITE" id="PS51387">
    <property type="entry name" value="FAD_PCMH"/>
    <property type="match status" value="1"/>
</dbReference>
<keyword evidence="5" id="KW-1185">Reference proteome</keyword>
<dbReference type="EMBL" id="ML978738">
    <property type="protein sequence ID" value="KAF2084760.1"/>
    <property type="molecule type" value="Genomic_DNA"/>
</dbReference>
<evidence type="ECO:0000313" key="4">
    <source>
        <dbReference type="EMBL" id="KAF2084760.1"/>
    </source>
</evidence>
<keyword evidence="2" id="KW-0560">Oxidoreductase</keyword>
<dbReference type="Gene3D" id="3.30.465.10">
    <property type="match status" value="2"/>
</dbReference>
<sequence>MALMSYDGLTPKLVPVSLELSSVNGKSDSTSSSCKCFPGDACWPSETAWAAFNASVDGNLIATIPLAQPCHAPYYDQALCASMQANWTEPSAHYDSSSSIMAPFFTNKSCDPFTDPDTPCRLGNYVRYAVDVRKKEHISKALKFATEHNIRLVIRNTGHDYNGKSTGAGALGIWTHHLKDIQLKDYDSTYYKGKAFTLGAGVQGFDIYEQADANGLQVVGGECPSVGIAGGYTQGAGHSALSSVHGLAADQALEWEVMDGEGNMHTATRNHNPELYWALTGGGGGTYGVVWSLTLKAHPDTPTSGLNLTFTNANISQDTFFEAVGYYHSQLADIVDAGGMSVWSFSNTTFSIIPLTGPNIPKAKLLSLIAPFTNKLTSLGIAYTMHASQYPGYHQEFSGHQTPIPVGVAQYGGRLIPRSVVATNNDALTSAYRSIVSTGATFIGLGLNVGPSVVANDTLRSNSVNPAWRTTLIDSVITTPWNFSAPISEMLEWQTRMTDEFVPLLEALTPGGGCYSNEGDFRQPDWQRVFYGGNYARLREAKRLYDPNDVFYATTAVGADEWEVEGDGRLCRV</sequence>
<evidence type="ECO:0000256" key="1">
    <source>
        <dbReference type="ARBA" id="ARBA00005466"/>
    </source>
</evidence>
<dbReference type="GO" id="GO:0071949">
    <property type="term" value="F:FAD binding"/>
    <property type="evidence" value="ECO:0007669"/>
    <property type="project" value="InterPro"/>
</dbReference>
<dbReference type="PANTHER" id="PTHR13878">
    <property type="entry name" value="GULONOLACTONE OXIDASE"/>
    <property type="match status" value="1"/>
</dbReference>
<dbReference type="OrthoDB" id="9983560at2759"/>
<dbReference type="InterPro" id="IPR012951">
    <property type="entry name" value="BBE"/>
</dbReference>
<evidence type="ECO:0000256" key="2">
    <source>
        <dbReference type="ARBA" id="ARBA00023002"/>
    </source>
</evidence>